<reference evidence="14" key="1">
    <citation type="submission" date="2016-09" db="EMBL/GenBank/DDBJ databases">
        <title>Draft genome sequence of a novel species of the family Streptococcaceae isolated from flowers.</title>
        <authorList>
            <person name="Chuah L.-O."/>
            <person name="Yap K.-P."/>
            <person name="Thong K.L."/>
            <person name="Liong M.T."/>
            <person name="Ahmad R."/>
            <person name="Rusul G."/>
        </authorList>
    </citation>
    <scope>NUCLEOTIDE SEQUENCE [LARGE SCALE GENOMIC DNA]</scope>
    <source>
        <strain evidence="14">DF1</strain>
    </source>
</reference>
<organism evidence="13 14">
    <name type="scientific">Floricoccus tropicus</name>
    <dbReference type="NCBI Taxonomy" id="1859473"/>
    <lineage>
        <taxon>Bacteria</taxon>
        <taxon>Bacillati</taxon>
        <taxon>Bacillota</taxon>
        <taxon>Bacilli</taxon>
        <taxon>Lactobacillales</taxon>
        <taxon>Streptococcaceae</taxon>
        <taxon>Floricoccus</taxon>
    </lineage>
</organism>
<dbReference type="GO" id="GO:0046168">
    <property type="term" value="P:glycerol-3-phosphate catabolic process"/>
    <property type="evidence" value="ECO:0007669"/>
    <property type="project" value="TreeGrafter"/>
</dbReference>
<dbReference type="SUPFAM" id="SSF54373">
    <property type="entry name" value="FAD-linked reductases, C-terminal domain"/>
    <property type="match status" value="1"/>
</dbReference>
<evidence type="ECO:0000256" key="9">
    <source>
        <dbReference type="ARBA" id="ARBA00032349"/>
    </source>
</evidence>
<dbReference type="STRING" id="1859473.BG261_05080"/>
<evidence type="ECO:0000256" key="5">
    <source>
        <dbReference type="ARBA" id="ARBA00022630"/>
    </source>
</evidence>
<dbReference type="Gene3D" id="3.50.50.60">
    <property type="entry name" value="FAD/NAD(P)-binding domain"/>
    <property type="match status" value="1"/>
</dbReference>
<dbReference type="EMBL" id="MKIR01000022">
    <property type="protein sequence ID" value="OFI49037.1"/>
    <property type="molecule type" value="Genomic_DNA"/>
</dbReference>
<evidence type="ECO:0000256" key="8">
    <source>
        <dbReference type="ARBA" id="ARBA00023002"/>
    </source>
</evidence>
<keyword evidence="7" id="KW-0274">FAD</keyword>
<comment type="caution">
    <text evidence="13">The sequence shown here is derived from an EMBL/GenBank/DDBJ whole genome shotgun (WGS) entry which is preliminary data.</text>
</comment>
<evidence type="ECO:0000256" key="4">
    <source>
        <dbReference type="ARBA" id="ARBA00021658"/>
    </source>
</evidence>
<evidence type="ECO:0000256" key="7">
    <source>
        <dbReference type="ARBA" id="ARBA00022827"/>
    </source>
</evidence>
<evidence type="ECO:0000259" key="12">
    <source>
        <dbReference type="Pfam" id="PF16901"/>
    </source>
</evidence>
<comment type="cofactor">
    <cofactor evidence="1">
        <name>FAD</name>
        <dbReference type="ChEBI" id="CHEBI:57692"/>
    </cofactor>
</comment>
<keyword evidence="14" id="KW-1185">Reference proteome</keyword>
<evidence type="ECO:0000256" key="2">
    <source>
        <dbReference type="ARBA" id="ARBA00007330"/>
    </source>
</evidence>
<evidence type="ECO:0000313" key="13">
    <source>
        <dbReference type="EMBL" id="OFI49037.1"/>
    </source>
</evidence>
<dbReference type="Gene3D" id="1.10.8.870">
    <property type="entry name" value="Alpha-glycerophosphate oxidase, cap domain"/>
    <property type="match status" value="1"/>
</dbReference>
<dbReference type="OrthoDB" id="9766796at2"/>
<evidence type="ECO:0000256" key="6">
    <source>
        <dbReference type="ARBA" id="ARBA00022798"/>
    </source>
</evidence>
<feature type="domain" description="FAD dependent oxidoreductase" evidence="11">
    <location>
        <begin position="21"/>
        <end position="351"/>
    </location>
</feature>
<accession>A0A1E8GLH4</accession>
<evidence type="ECO:0000259" key="11">
    <source>
        <dbReference type="Pfam" id="PF01266"/>
    </source>
</evidence>
<dbReference type="NCBIfam" id="NF033461">
    <property type="entry name" value="glycerol3P_ox_1"/>
    <property type="match status" value="1"/>
</dbReference>
<comment type="similarity">
    <text evidence="2">Belongs to the FAD-dependent glycerol-3-phosphate dehydrogenase family.</text>
</comment>
<dbReference type="PANTHER" id="PTHR11985:SF35">
    <property type="entry name" value="ANAEROBIC GLYCEROL-3-PHOSPHATE DEHYDROGENASE SUBUNIT A"/>
    <property type="match status" value="1"/>
</dbReference>
<dbReference type="AlphaFoldDB" id="A0A1E8GLH4"/>
<dbReference type="Pfam" id="PF01266">
    <property type="entry name" value="DAO"/>
    <property type="match status" value="1"/>
</dbReference>
<dbReference type="PANTHER" id="PTHR11985">
    <property type="entry name" value="GLYCEROL-3-PHOSPHATE DEHYDROGENASE"/>
    <property type="match status" value="1"/>
</dbReference>
<comment type="catalytic activity">
    <reaction evidence="10">
        <text>sn-glycerol 3-phosphate + O2 = dihydroxyacetone phosphate + H2O2</text>
        <dbReference type="Rhea" id="RHEA:18369"/>
        <dbReference type="ChEBI" id="CHEBI:15379"/>
        <dbReference type="ChEBI" id="CHEBI:16240"/>
        <dbReference type="ChEBI" id="CHEBI:57597"/>
        <dbReference type="ChEBI" id="CHEBI:57642"/>
        <dbReference type="EC" id="1.1.3.21"/>
    </reaction>
</comment>
<dbReference type="PROSITE" id="PS00977">
    <property type="entry name" value="FAD_G3PDH_1"/>
    <property type="match status" value="1"/>
</dbReference>
<evidence type="ECO:0000256" key="10">
    <source>
        <dbReference type="ARBA" id="ARBA00049503"/>
    </source>
</evidence>
<dbReference type="InterPro" id="IPR038299">
    <property type="entry name" value="DAO_C_sf"/>
</dbReference>
<dbReference type="Gene3D" id="3.30.9.10">
    <property type="entry name" value="D-Amino Acid Oxidase, subunit A, domain 2"/>
    <property type="match status" value="1"/>
</dbReference>
<name>A0A1E8GLH4_9LACT</name>
<keyword evidence="5" id="KW-0285">Flavoprotein</keyword>
<sequence>MEFSKKSRKNTIKSLQEEELDLLVIGGGITGAGVALQASAAGIKTGLIEMQDFAEGTSSRSTKLVHGGIRYLKNFDVEVVADTVSERAVVQQVAPHIPKPDPMLLPLYDDEGATTFNMFSVKVAMDIYDRLAGVENSAFANYTLTPEEVLEREPYIKKEGLLGAGVYLDFRNNDARLVIDNVKKAVEDGALAVSKMKVIGFTYDENQKINGVKARDLLTDEVIEIKAKLVINTSGPWVDKVRTLNFTRAVRPMMRPTKGVHLVVDAAKLPVPQPTYFDTGKHDGRMVFAIPRENKTYFGTTDTDYKGDFAEPKVTQDDVDYLLEVINFRYPEANITINDIESSWAGLRPLLGGNAGSDYNGGDNGTISDKSFNDVLDAVVAYKEDKISREDVENVLNHLENSRGEKELSPSQVSRGSLLEQEEDGLITLAGGKITDYRKMAEGALELIRTILADQYNETFKEVDSKRYAISGGEFDNTKVTETVAKNAKVGIEAGLSEEEATYIADFYGMNSLKIFALAKEIEAYPGLTLAESARLRYGLDEEIVLTPADYFMRRTNHILFQRDSLDDLIQPVVNAMAEYLEWNDEQKSSALAELDEVISESDLSYLK</sequence>
<dbReference type="EC" id="1.1.3.21" evidence="3"/>
<dbReference type="Pfam" id="PF16901">
    <property type="entry name" value="DAO_C"/>
    <property type="match status" value="1"/>
</dbReference>
<gene>
    <name evidence="13" type="ORF">BG261_05080</name>
</gene>
<dbReference type="InterPro" id="IPR031656">
    <property type="entry name" value="DAO_C"/>
</dbReference>
<dbReference type="InterPro" id="IPR036188">
    <property type="entry name" value="FAD/NAD-bd_sf"/>
</dbReference>
<dbReference type="PRINTS" id="PR01001">
    <property type="entry name" value="FADG3PDH"/>
</dbReference>
<dbReference type="RefSeq" id="WP_070792695.1">
    <property type="nucleotide sequence ID" value="NZ_MKIR01000022.1"/>
</dbReference>
<proteinExistence type="inferred from homology"/>
<protein>
    <recommendedName>
        <fullName evidence="4">Alpha-glycerophosphate oxidase</fullName>
        <ecNumber evidence="3">1.1.3.21</ecNumber>
    </recommendedName>
    <alternativeName>
        <fullName evidence="9">Glycerol-3-phosphate oxidase</fullName>
    </alternativeName>
</protein>
<dbReference type="GO" id="GO:0004369">
    <property type="term" value="F:glycerol-3-phosphate oxidase activity"/>
    <property type="evidence" value="ECO:0007669"/>
    <property type="project" value="UniProtKB-EC"/>
</dbReference>
<keyword evidence="8" id="KW-0560">Oxidoreductase</keyword>
<evidence type="ECO:0000256" key="3">
    <source>
        <dbReference type="ARBA" id="ARBA00013104"/>
    </source>
</evidence>
<dbReference type="InterPro" id="IPR000447">
    <property type="entry name" value="G3P_DH_FAD-dep"/>
</dbReference>
<evidence type="ECO:0000256" key="1">
    <source>
        <dbReference type="ARBA" id="ARBA00001974"/>
    </source>
</evidence>
<dbReference type="InterPro" id="IPR006076">
    <property type="entry name" value="FAD-dep_OxRdtase"/>
</dbReference>
<dbReference type="GO" id="GO:0006071">
    <property type="term" value="P:glycerol metabolic process"/>
    <property type="evidence" value="ECO:0007669"/>
    <property type="project" value="UniProtKB-KW"/>
</dbReference>
<dbReference type="SUPFAM" id="SSF51905">
    <property type="entry name" value="FAD/NAD(P)-binding domain"/>
    <property type="match status" value="1"/>
</dbReference>
<keyword evidence="6" id="KW-0319">Glycerol metabolism</keyword>
<dbReference type="Proteomes" id="UP000178622">
    <property type="component" value="Unassembled WGS sequence"/>
</dbReference>
<feature type="domain" description="Alpha-glycerophosphate oxidase C-terminal" evidence="12">
    <location>
        <begin position="466"/>
        <end position="588"/>
    </location>
</feature>
<evidence type="ECO:0000313" key="14">
    <source>
        <dbReference type="Proteomes" id="UP000178622"/>
    </source>
</evidence>
<dbReference type="GO" id="GO:0004368">
    <property type="term" value="F:glycerol-3-phosphate dehydrogenase (quinone) activity"/>
    <property type="evidence" value="ECO:0007669"/>
    <property type="project" value="InterPro"/>
</dbReference>